<dbReference type="GO" id="GO:0004930">
    <property type="term" value="F:G protein-coupled receptor activity"/>
    <property type="evidence" value="ECO:0007669"/>
    <property type="project" value="InterPro"/>
</dbReference>
<reference evidence="8" key="1">
    <citation type="submission" date="2017-02" db="UniProtKB">
        <authorList>
            <consortium name="WormBaseParasite"/>
        </authorList>
    </citation>
    <scope>IDENTIFICATION</scope>
</reference>
<evidence type="ECO:0000256" key="1">
    <source>
        <dbReference type="ARBA" id="ARBA00004370"/>
    </source>
</evidence>
<dbReference type="WBParaSite" id="NBR_0000138301-mRNA-1">
    <property type="protein sequence ID" value="NBR_0000138301-mRNA-1"/>
    <property type="gene ID" value="NBR_0000138301"/>
</dbReference>
<evidence type="ECO:0000256" key="5">
    <source>
        <dbReference type="SAM" id="Phobius"/>
    </source>
</evidence>
<accession>A0A0N4XFT1</accession>
<keyword evidence="3 5" id="KW-1133">Transmembrane helix</keyword>
<feature type="transmembrane region" description="Helical" evidence="5">
    <location>
        <begin position="226"/>
        <end position="248"/>
    </location>
</feature>
<dbReference type="SUPFAM" id="SSF81321">
    <property type="entry name" value="Family A G protein-coupled receptor-like"/>
    <property type="match status" value="1"/>
</dbReference>
<dbReference type="InterPro" id="IPR000276">
    <property type="entry name" value="GPCR_Rhodpsn"/>
</dbReference>
<reference evidence="6 7" key="2">
    <citation type="submission" date="2018-11" db="EMBL/GenBank/DDBJ databases">
        <authorList>
            <consortium name="Pathogen Informatics"/>
        </authorList>
    </citation>
    <scope>NUCLEOTIDE SEQUENCE [LARGE SCALE GENOMIC DNA]</scope>
</reference>
<evidence type="ECO:0000256" key="3">
    <source>
        <dbReference type="ARBA" id="ARBA00022989"/>
    </source>
</evidence>
<name>A0A0N4XFT1_NIPBR</name>
<dbReference type="InterPro" id="IPR019424">
    <property type="entry name" value="7TM_GPCR_Srsx"/>
</dbReference>
<feature type="transmembrane region" description="Helical" evidence="5">
    <location>
        <begin position="106"/>
        <end position="123"/>
    </location>
</feature>
<gene>
    <name evidence="6" type="ORF">NBR_LOCUS1384</name>
</gene>
<dbReference type="Pfam" id="PF10320">
    <property type="entry name" value="7TM_GPCR_Srsx"/>
    <property type="match status" value="1"/>
</dbReference>
<feature type="transmembrane region" description="Helical" evidence="5">
    <location>
        <begin position="195"/>
        <end position="220"/>
    </location>
</feature>
<dbReference type="PANTHER" id="PTHR23360">
    <property type="entry name" value="G-PROTEIN COUPLED RECEPTORS FAMILY 1 PROFILE DOMAIN-CONTAINING PROTEIN-RELATED"/>
    <property type="match status" value="1"/>
</dbReference>
<dbReference type="Gene3D" id="1.20.1070.10">
    <property type="entry name" value="Rhodopsin 7-helix transmembrane proteins"/>
    <property type="match status" value="1"/>
</dbReference>
<comment type="subcellular location">
    <subcellularLocation>
        <location evidence="1">Membrane</location>
    </subcellularLocation>
</comment>
<feature type="transmembrane region" description="Helical" evidence="5">
    <location>
        <begin position="76"/>
        <end position="99"/>
    </location>
</feature>
<dbReference type="GO" id="GO:0016020">
    <property type="term" value="C:membrane"/>
    <property type="evidence" value="ECO:0007669"/>
    <property type="project" value="UniProtKB-SubCell"/>
</dbReference>
<keyword evidence="4 5" id="KW-0472">Membrane</keyword>
<dbReference type="SMART" id="SM01381">
    <property type="entry name" value="7TM_GPCR_Srsx"/>
    <property type="match status" value="1"/>
</dbReference>
<evidence type="ECO:0000256" key="2">
    <source>
        <dbReference type="ARBA" id="ARBA00022692"/>
    </source>
</evidence>
<dbReference type="InterPro" id="IPR047130">
    <property type="entry name" value="7TM_GPCR_Srsx_nematod"/>
</dbReference>
<keyword evidence="7" id="KW-1185">Reference proteome</keyword>
<dbReference type="PANTHER" id="PTHR23360:SF5">
    <property type="entry name" value="G-PROTEIN COUPLED RECEPTORS FAMILY 1 PROFILE DOMAIN-CONTAINING PROTEIN"/>
    <property type="match status" value="1"/>
</dbReference>
<evidence type="ECO:0000256" key="4">
    <source>
        <dbReference type="ARBA" id="ARBA00023136"/>
    </source>
</evidence>
<dbReference type="STRING" id="27835.A0A0N4XFT1"/>
<feature type="transmembrane region" description="Helical" evidence="5">
    <location>
        <begin position="42"/>
        <end position="64"/>
    </location>
</feature>
<dbReference type="Proteomes" id="UP000271162">
    <property type="component" value="Unassembled WGS sequence"/>
</dbReference>
<evidence type="ECO:0000313" key="6">
    <source>
        <dbReference type="EMBL" id="VDL64794.1"/>
    </source>
</evidence>
<protein>
    <submittedName>
        <fullName evidence="8">G protein-coupled receptor</fullName>
    </submittedName>
</protein>
<evidence type="ECO:0000313" key="7">
    <source>
        <dbReference type="Proteomes" id="UP000271162"/>
    </source>
</evidence>
<keyword evidence="2 5" id="KW-0812">Transmembrane</keyword>
<proteinExistence type="predicted"/>
<organism evidence="8">
    <name type="scientific">Nippostrongylus brasiliensis</name>
    <name type="common">Rat hookworm</name>
    <dbReference type="NCBI Taxonomy" id="27835"/>
    <lineage>
        <taxon>Eukaryota</taxon>
        <taxon>Metazoa</taxon>
        <taxon>Ecdysozoa</taxon>
        <taxon>Nematoda</taxon>
        <taxon>Chromadorea</taxon>
        <taxon>Rhabditida</taxon>
        <taxon>Rhabditina</taxon>
        <taxon>Rhabditomorpha</taxon>
        <taxon>Strongyloidea</taxon>
        <taxon>Heligmosomidae</taxon>
        <taxon>Nippostrongylus</taxon>
    </lineage>
</organism>
<dbReference type="EMBL" id="UYSL01001068">
    <property type="protein sequence ID" value="VDL64794.1"/>
    <property type="molecule type" value="Genomic_DNA"/>
</dbReference>
<sequence length="374" mass="42300">MPLCLTFIDLKKAFDSVETEAVIEALCKQGVSTQSLRSPCNIFIALISMGDILHMLGHYVMIISHNVKFAIGTYKSVYIAFQALSSALFATAMVVWIILERDPKKKVVCVITAPIIGAAYQFFLNSGMTISILMFVSYAVFLCFVRKVRIKSLCLGALGILLQRNKLKKYENEYDSLRIPHFPDQDNMRHIYRSLIIISLSTVFGWFSTVLIAFVGNVLHLQIDRIYVSLLAGLFVNCACACNFFVYYTVSTEYRRIFDYHLCIGRFKRAIGFKVASVPTEQPPASLSITPLEIHLTEPLRMCINIICSDLFRRMTLLCESVQMRVTAYEINLDLAITSSLIYSTTFLSRSVTRYVFHNSRSVFYLVGAGPAFC</sequence>
<evidence type="ECO:0000313" key="8">
    <source>
        <dbReference type="WBParaSite" id="NBR_0000138301-mRNA-1"/>
    </source>
</evidence>
<dbReference type="AlphaFoldDB" id="A0A0N4XFT1"/>
<feature type="transmembrane region" description="Helical" evidence="5">
    <location>
        <begin position="129"/>
        <end position="145"/>
    </location>
</feature>